<feature type="transmembrane region" description="Helical" evidence="1">
    <location>
        <begin position="174"/>
        <end position="199"/>
    </location>
</feature>
<evidence type="ECO:0000313" key="2">
    <source>
        <dbReference type="EMBL" id="MPM15558.1"/>
    </source>
</evidence>
<dbReference type="Pfam" id="PF04474">
    <property type="entry name" value="DUF554"/>
    <property type="match status" value="1"/>
</dbReference>
<comment type="caution">
    <text evidence="2">The sequence shown here is derived from an EMBL/GenBank/DDBJ whole genome shotgun (WGS) entry which is preliminary data.</text>
</comment>
<feature type="transmembrane region" description="Helical" evidence="1">
    <location>
        <begin position="28"/>
        <end position="49"/>
    </location>
</feature>
<gene>
    <name evidence="2" type="primary">ydfK_13</name>
    <name evidence="2" type="ORF">SDC9_61929</name>
</gene>
<reference evidence="2" key="1">
    <citation type="submission" date="2019-08" db="EMBL/GenBank/DDBJ databases">
        <authorList>
            <person name="Kucharzyk K."/>
            <person name="Murdoch R.W."/>
            <person name="Higgins S."/>
            <person name="Loffler F."/>
        </authorList>
    </citation>
    <scope>NUCLEOTIDE SEQUENCE</scope>
</reference>
<proteinExistence type="predicted"/>
<dbReference type="AlphaFoldDB" id="A0A644XIE2"/>
<keyword evidence="1" id="KW-0812">Transmembrane</keyword>
<feature type="transmembrane region" description="Helical" evidence="1">
    <location>
        <begin position="211"/>
        <end position="232"/>
    </location>
</feature>
<dbReference type="PANTHER" id="PTHR36111">
    <property type="entry name" value="INNER MEMBRANE PROTEIN-RELATED"/>
    <property type="match status" value="1"/>
</dbReference>
<accession>A0A644XIE2</accession>
<name>A0A644XIE2_9ZZZZ</name>
<dbReference type="InterPro" id="IPR007563">
    <property type="entry name" value="DUF554"/>
</dbReference>
<feature type="transmembrane region" description="Helical" evidence="1">
    <location>
        <begin position="56"/>
        <end position="72"/>
    </location>
</feature>
<feature type="transmembrane region" description="Helical" evidence="1">
    <location>
        <begin position="102"/>
        <end position="124"/>
    </location>
</feature>
<protein>
    <submittedName>
        <fullName evidence="2">Putative membrane protein YdfK</fullName>
    </submittedName>
</protein>
<sequence length="235" mass="24209">MIATVINCILILAGSVLGIAFKNRISERFTRILTQALGLCVLGIGMTSLVKSENTLCVVACMVVGAIIGEALDIESRLDRVGDALKNKLTKPNGESRFTEGFVTASVLFCVGSMAIMGALEAGLNGKYDILISKGVIDGVTSISFAAAMGVGVAFSVIPLFIYQGALTLLASVVGPYLGAAVVTEMSAVGGAIIAGIAVNMLGLGKTRLRVGNLLPAIFLPIAYFPLAGWLAGLL</sequence>
<organism evidence="2">
    <name type="scientific">bioreactor metagenome</name>
    <dbReference type="NCBI Taxonomy" id="1076179"/>
    <lineage>
        <taxon>unclassified sequences</taxon>
        <taxon>metagenomes</taxon>
        <taxon>ecological metagenomes</taxon>
    </lineage>
</organism>
<feature type="transmembrane region" description="Helical" evidence="1">
    <location>
        <begin position="136"/>
        <end position="162"/>
    </location>
</feature>
<dbReference type="PANTHER" id="PTHR36111:SF2">
    <property type="entry name" value="INNER MEMBRANE PROTEIN"/>
    <property type="match status" value="1"/>
</dbReference>
<keyword evidence="1" id="KW-0472">Membrane</keyword>
<keyword evidence="1" id="KW-1133">Transmembrane helix</keyword>
<dbReference type="EMBL" id="VSSQ01002462">
    <property type="protein sequence ID" value="MPM15558.1"/>
    <property type="molecule type" value="Genomic_DNA"/>
</dbReference>
<evidence type="ECO:0000256" key="1">
    <source>
        <dbReference type="SAM" id="Phobius"/>
    </source>
</evidence>